<dbReference type="STRING" id="81972.D7LZH7"/>
<dbReference type="GO" id="GO:0004601">
    <property type="term" value="F:peroxidase activity"/>
    <property type="evidence" value="ECO:0007669"/>
    <property type="project" value="InterPro"/>
</dbReference>
<dbReference type="Pfam" id="PF00141">
    <property type="entry name" value="peroxidase"/>
    <property type="match status" value="1"/>
</dbReference>
<proteinExistence type="inferred from homology"/>
<dbReference type="GO" id="GO:0042744">
    <property type="term" value="P:hydrogen peroxide catabolic process"/>
    <property type="evidence" value="ECO:0007669"/>
    <property type="project" value="TreeGrafter"/>
</dbReference>
<name>D7LZH7_ARALL</name>
<keyword evidence="1" id="KW-0560">Oxidoreductase</keyword>
<evidence type="ECO:0000259" key="3">
    <source>
        <dbReference type="Pfam" id="PF00141"/>
    </source>
</evidence>
<dbReference type="GO" id="GO:0020037">
    <property type="term" value="F:heme binding"/>
    <property type="evidence" value="ECO:0007669"/>
    <property type="project" value="InterPro"/>
</dbReference>
<dbReference type="Gramene" id="Al_scaffold_0006_3289">
    <property type="protein sequence ID" value="Al_scaffold_0006_3289"/>
    <property type="gene ID" value="Al_scaffold_0006_3289"/>
</dbReference>
<dbReference type="PANTHER" id="PTHR31356">
    <property type="entry name" value="THYLAKOID LUMENAL 29 KDA PROTEIN, CHLOROPLASTIC-RELATED"/>
    <property type="match status" value="1"/>
</dbReference>
<dbReference type="GO" id="GO:0034599">
    <property type="term" value="P:cellular response to oxidative stress"/>
    <property type="evidence" value="ECO:0007669"/>
    <property type="project" value="InterPro"/>
</dbReference>
<evidence type="ECO:0000256" key="1">
    <source>
        <dbReference type="ARBA" id="ARBA00023002"/>
    </source>
</evidence>
<gene>
    <name evidence="4" type="ORF">ARALYDRAFT_663224</name>
</gene>
<comment type="similarity">
    <text evidence="2">Belongs to the peroxidase family.</text>
</comment>
<organism evidence="5">
    <name type="scientific">Arabidopsis lyrata subsp. lyrata</name>
    <name type="common">Lyre-leaved rock-cress</name>
    <dbReference type="NCBI Taxonomy" id="81972"/>
    <lineage>
        <taxon>Eukaryota</taxon>
        <taxon>Viridiplantae</taxon>
        <taxon>Streptophyta</taxon>
        <taxon>Embryophyta</taxon>
        <taxon>Tracheophyta</taxon>
        <taxon>Spermatophyta</taxon>
        <taxon>Magnoliopsida</taxon>
        <taxon>eudicotyledons</taxon>
        <taxon>Gunneridae</taxon>
        <taxon>Pentapetalae</taxon>
        <taxon>rosids</taxon>
        <taxon>malvids</taxon>
        <taxon>Brassicales</taxon>
        <taxon>Brassicaceae</taxon>
        <taxon>Camelineae</taxon>
        <taxon>Arabidopsis</taxon>
    </lineage>
</organism>
<keyword evidence="5" id="KW-1185">Reference proteome</keyword>
<dbReference type="GO" id="GO:0000302">
    <property type="term" value="P:response to reactive oxygen species"/>
    <property type="evidence" value="ECO:0007669"/>
    <property type="project" value="TreeGrafter"/>
</dbReference>
<feature type="non-terminal residue" evidence="4">
    <location>
        <position position="1"/>
    </location>
</feature>
<sequence>LSRRYDTKYSAWDPDQLKSAREDIKELLNFKFCHPILVRLGWHDVGTFNKNITVCPQRGGAIGSLIFEIELKHAANAGLVNALYLIKDIKEKYSRS</sequence>
<dbReference type="Proteomes" id="UP000008694">
    <property type="component" value="Unassembled WGS sequence"/>
</dbReference>
<dbReference type="Gene3D" id="1.10.520.10">
    <property type="match status" value="1"/>
</dbReference>
<dbReference type="InterPro" id="IPR044831">
    <property type="entry name" value="Ccp1-like"/>
</dbReference>
<dbReference type="HOGENOM" id="CLU_2365681_0_0_1"/>
<accession>D7LZH7</accession>
<dbReference type="eggNOG" id="ENOG502QS7Q">
    <property type="taxonomic scope" value="Eukaryota"/>
</dbReference>
<feature type="domain" description="Plant heme peroxidase family profile" evidence="3">
    <location>
        <begin position="22"/>
        <end position="95"/>
    </location>
</feature>
<dbReference type="EMBL" id="GL348718">
    <property type="protein sequence ID" value="EFH50945.1"/>
    <property type="molecule type" value="Genomic_DNA"/>
</dbReference>
<reference evidence="5" key="1">
    <citation type="journal article" date="2011" name="Nat. Genet.">
        <title>The Arabidopsis lyrata genome sequence and the basis of rapid genome size change.</title>
        <authorList>
            <person name="Hu T.T."/>
            <person name="Pattyn P."/>
            <person name="Bakker E.G."/>
            <person name="Cao J."/>
            <person name="Cheng J.-F."/>
            <person name="Clark R.M."/>
            <person name="Fahlgren N."/>
            <person name="Fawcett J.A."/>
            <person name="Grimwood J."/>
            <person name="Gundlach H."/>
            <person name="Haberer G."/>
            <person name="Hollister J.D."/>
            <person name="Ossowski S."/>
            <person name="Ottilar R.P."/>
            <person name="Salamov A.A."/>
            <person name="Schneeberger K."/>
            <person name="Spannagl M."/>
            <person name="Wang X."/>
            <person name="Yang L."/>
            <person name="Nasrallah M.E."/>
            <person name="Bergelson J."/>
            <person name="Carrington J.C."/>
            <person name="Gaut B.S."/>
            <person name="Schmutz J."/>
            <person name="Mayer K.F.X."/>
            <person name="Van de Peer Y."/>
            <person name="Grigoriev I.V."/>
            <person name="Nordborg M."/>
            <person name="Weigel D."/>
            <person name="Guo Y.-L."/>
        </authorList>
    </citation>
    <scope>NUCLEOTIDE SEQUENCE [LARGE SCALE GENOMIC DNA]</scope>
    <source>
        <strain evidence="5">cv. MN47</strain>
    </source>
</reference>
<protein>
    <submittedName>
        <fullName evidence="4">Predicted protein</fullName>
    </submittedName>
</protein>
<dbReference type="AlphaFoldDB" id="D7LZH7"/>
<dbReference type="InterPro" id="IPR002016">
    <property type="entry name" value="Haem_peroxidase"/>
</dbReference>
<dbReference type="SUPFAM" id="SSF48113">
    <property type="entry name" value="Heme-dependent peroxidases"/>
    <property type="match status" value="1"/>
</dbReference>
<evidence type="ECO:0000313" key="4">
    <source>
        <dbReference type="EMBL" id="EFH50945.1"/>
    </source>
</evidence>
<dbReference type="PANTHER" id="PTHR31356:SF1">
    <property type="entry name" value="L-ASCORBATE PEROXIDASE S, CHLOROPLASTIC_MITOCHONDRIAL"/>
    <property type="match status" value="1"/>
</dbReference>
<evidence type="ECO:0000256" key="2">
    <source>
        <dbReference type="RuleBase" id="RU004241"/>
    </source>
</evidence>
<dbReference type="InterPro" id="IPR010255">
    <property type="entry name" value="Haem_peroxidase_sf"/>
</dbReference>
<evidence type="ECO:0000313" key="5">
    <source>
        <dbReference type="Proteomes" id="UP000008694"/>
    </source>
</evidence>
<feature type="non-terminal residue" evidence="4">
    <location>
        <position position="96"/>
    </location>
</feature>